<feature type="compositionally biased region" description="Basic and acidic residues" evidence="1">
    <location>
        <begin position="146"/>
        <end position="156"/>
    </location>
</feature>
<dbReference type="RefSeq" id="YP_010754341.1">
    <property type="nucleotide sequence ID" value="NC_073459.1"/>
</dbReference>
<feature type="region of interest" description="Disordered" evidence="1">
    <location>
        <begin position="45"/>
        <end position="96"/>
    </location>
</feature>
<dbReference type="Pfam" id="PF05901">
    <property type="entry name" value="Excalibur"/>
    <property type="match status" value="1"/>
</dbReference>
<dbReference type="Proteomes" id="UP001060355">
    <property type="component" value="Segment"/>
</dbReference>
<feature type="region of interest" description="Disordered" evidence="1">
    <location>
        <begin position="134"/>
        <end position="156"/>
    </location>
</feature>
<dbReference type="GeneID" id="80018930"/>
<dbReference type="EMBL" id="ON456347">
    <property type="protein sequence ID" value="UTN92947.1"/>
    <property type="molecule type" value="Genomic_DNA"/>
</dbReference>
<dbReference type="SMART" id="SM00894">
    <property type="entry name" value="Excalibur"/>
    <property type="match status" value="1"/>
</dbReference>
<feature type="domain" description="Excalibur calcium-binding" evidence="2">
    <location>
        <begin position="120"/>
        <end position="156"/>
    </location>
</feature>
<keyword evidence="4" id="KW-1185">Reference proteome</keyword>
<dbReference type="KEGG" id="vg:80018930"/>
<reference evidence="3" key="1">
    <citation type="submission" date="2022-05" db="EMBL/GenBank/DDBJ databases">
        <authorList>
            <person name="Ashby S."/>
            <person name="Bressette G."/>
            <person name="Brown S."/>
            <person name="Charles S."/>
            <person name="Neely M.N."/>
            <person name="Molloy S.D."/>
            <person name="Garlena R.A."/>
            <person name="Russell D.A."/>
            <person name="Jacobs-Sera D."/>
            <person name="Hatfull G.F."/>
        </authorList>
    </citation>
    <scope>NUCLEOTIDE SEQUENCE</scope>
</reference>
<name>A0A9E7T0S3_9CAUD</name>
<sequence>MTYPEPAPAKNTKRNAIIGVGALFALLASCGVGTAIGGDDAPKAAAPTTVTSVQTETETVTVTKSTSVSAAPVTTTETTEDATAVPIQDEPETTRQRVQPLIPQTTEDVPAAPAAPESAYYANCAAARAAGAAPLYRGSPGYSSSLDRDGDGVACE</sequence>
<organism evidence="3 4">
    <name type="scientific">Gordonia phage Finkle</name>
    <dbReference type="NCBI Taxonomy" id="2926099"/>
    <lineage>
        <taxon>Viruses</taxon>
        <taxon>Duplodnaviria</taxon>
        <taxon>Heunggongvirae</taxon>
        <taxon>Uroviricota</taxon>
        <taxon>Caudoviricetes</taxon>
        <taxon>Finkelvirus</taxon>
        <taxon>Finkelvirus finkel</taxon>
    </lineage>
</organism>
<evidence type="ECO:0000256" key="1">
    <source>
        <dbReference type="SAM" id="MobiDB-lite"/>
    </source>
</evidence>
<evidence type="ECO:0000313" key="3">
    <source>
        <dbReference type="EMBL" id="UTN92947.1"/>
    </source>
</evidence>
<protein>
    <submittedName>
        <fullName evidence="3">Membrane protein</fullName>
    </submittedName>
</protein>
<accession>A0A9E7T0S3</accession>
<evidence type="ECO:0000259" key="2">
    <source>
        <dbReference type="SMART" id="SM00894"/>
    </source>
</evidence>
<gene>
    <name evidence="3" type="primary">28</name>
    <name evidence="3" type="ORF">SEA_FINKLE_28</name>
</gene>
<evidence type="ECO:0000313" key="4">
    <source>
        <dbReference type="Proteomes" id="UP001060355"/>
    </source>
</evidence>
<dbReference type="InterPro" id="IPR008613">
    <property type="entry name" value="Excalibur_Ca-bd_domain"/>
</dbReference>
<feature type="compositionally biased region" description="Low complexity" evidence="1">
    <location>
        <begin position="48"/>
        <end position="85"/>
    </location>
</feature>
<proteinExistence type="predicted"/>